<evidence type="ECO:0000256" key="2">
    <source>
        <dbReference type="ARBA" id="ARBA00006906"/>
    </source>
</evidence>
<sequence length="454" mass="48155">MRFVPQRPDIAADKPPGMESPEYEAFEMCGPNEVLVMSSVGPWESVGGDIKFLRLAQREIGGLVTDGSIRDTDTLLGYGFPCYSYSTTPRQGPHSMQPWEAGKVVTCGGVVVRPGDAIVGDQDGVVVVPAAIAEKVYEIAHSREEIEEVIKAQLIEEKCPPGKYYPFMSGKIKPESPLGKLLDSKGVKYMSTSTGGAAARSAGLAATRRAGGPAFGARGMASAARAQARARGFAASALSHMQSKEQEQYVLDYFAEHKATAVLRTPDKEFAPKAMEAAVEGGFKILEFTLTTPGCLDMIREFSKRDDVLVGCGTVMNVADAEAAMDAGAKFLISPCIIPEVIEYAVARNIVVVPGCQTPSELYNAYTMGAQVQKLFPGIAGGPNTVKAISAALPMLRINPTSGVEKDTAAAYLQSGASSLGFVAPLFPPELMGKRDYDGLVQNAKEIIAAVNSA</sequence>
<comment type="similarity">
    <text evidence="2">Belongs to the KHG/KDPG aldolase family.</text>
</comment>
<dbReference type="EMBL" id="HBHY01017809">
    <property type="protein sequence ID" value="CAE0147758.1"/>
    <property type="molecule type" value="Transcribed_RNA"/>
</dbReference>
<keyword evidence="6" id="KW-0479">Metal-binding</keyword>
<dbReference type="InterPro" id="IPR036704">
    <property type="entry name" value="RraA/RraA-like_sf"/>
</dbReference>
<dbReference type="GO" id="GO:0046872">
    <property type="term" value="F:metal ion binding"/>
    <property type="evidence" value="ECO:0007669"/>
    <property type="project" value="UniProtKB-KW"/>
</dbReference>
<comment type="pathway">
    <text evidence="1">Carbohydrate acid metabolism.</text>
</comment>
<dbReference type="CDD" id="cd00452">
    <property type="entry name" value="KDPG_aldolase"/>
    <property type="match status" value="1"/>
</dbReference>
<dbReference type="AlphaFoldDB" id="A0A7S3FI44"/>
<dbReference type="InterPro" id="IPR005493">
    <property type="entry name" value="RraA/RraA-like"/>
</dbReference>
<evidence type="ECO:0000256" key="1">
    <source>
        <dbReference type="ARBA" id="ARBA00004761"/>
    </source>
</evidence>
<dbReference type="CDD" id="cd16841">
    <property type="entry name" value="RraA_family"/>
    <property type="match status" value="1"/>
</dbReference>
<organism evidence="7">
    <name type="scientific">Prasinoderma singulare</name>
    <dbReference type="NCBI Taxonomy" id="676789"/>
    <lineage>
        <taxon>Eukaryota</taxon>
        <taxon>Viridiplantae</taxon>
        <taxon>Prasinodermophyta</taxon>
        <taxon>Prasinodermophyceae</taxon>
        <taxon>Prasinodermales</taxon>
        <taxon>Prasinodermaceae</taxon>
        <taxon>Prasinoderma</taxon>
    </lineage>
</organism>
<dbReference type="GO" id="GO:0016829">
    <property type="term" value="F:lyase activity"/>
    <property type="evidence" value="ECO:0007669"/>
    <property type="project" value="UniProtKB-KW"/>
</dbReference>
<proteinExistence type="inferred from homology"/>
<accession>A0A7S3FI44</accession>
<evidence type="ECO:0000256" key="6">
    <source>
        <dbReference type="PIRSR" id="PIRSR605493-1"/>
    </source>
</evidence>
<dbReference type="PANTHER" id="PTHR30246:SF1">
    <property type="entry name" value="2-DEHYDRO-3-DEOXY-6-PHOSPHOGALACTONATE ALDOLASE-RELATED"/>
    <property type="match status" value="1"/>
</dbReference>
<dbReference type="Gene3D" id="3.20.20.70">
    <property type="entry name" value="Aldolase class I"/>
    <property type="match status" value="1"/>
</dbReference>
<feature type="binding site" evidence="6">
    <location>
        <position position="70"/>
    </location>
    <ligand>
        <name>substrate</name>
    </ligand>
</feature>
<feature type="binding site" evidence="6">
    <location>
        <position position="71"/>
    </location>
    <ligand>
        <name>Mg(2+)</name>
        <dbReference type="ChEBI" id="CHEBI:18420"/>
    </ligand>
</feature>
<name>A0A7S3FI44_9VIRI</name>
<reference evidence="7" key="1">
    <citation type="submission" date="2021-01" db="EMBL/GenBank/DDBJ databases">
        <authorList>
            <person name="Corre E."/>
            <person name="Pelletier E."/>
            <person name="Niang G."/>
            <person name="Scheremetjew M."/>
            <person name="Finn R."/>
            <person name="Kale V."/>
            <person name="Holt S."/>
            <person name="Cochrane G."/>
            <person name="Meng A."/>
            <person name="Brown T."/>
            <person name="Cohen L."/>
        </authorList>
    </citation>
    <scope>NUCLEOTIDE SEQUENCE</scope>
    <source>
        <strain evidence="7">RCC927</strain>
    </source>
</reference>
<evidence type="ECO:0008006" key="8">
    <source>
        <dbReference type="Google" id="ProtNLM"/>
    </source>
</evidence>
<evidence type="ECO:0000256" key="3">
    <source>
        <dbReference type="ARBA" id="ARBA00011233"/>
    </source>
</evidence>
<protein>
    <recommendedName>
        <fullName evidence="8">4-hydroxy-2-oxoglutarate aldolase</fullName>
    </recommendedName>
</protein>
<dbReference type="SUPFAM" id="SSF89562">
    <property type="entry name" value="RraA-like"/>
    <property type="match status" value="1"/>
</dbReference>
<keyword evidence="4" id="KW-0456">Lyase</keyword>
<gene>
    <name evidence="7" type="ORF">PSIN1315_LOCUS11491</name>
</gene>
<evidence type="ECO:0000256" key="4">
    <source>
        <dbReference type="ARBA" id="ARBA00023239"/>
    </source>
</evidence>
<dbReference type="Pfam" id="PF03737">
    <property type="entry name" value="RraA-like"/>
    <property type="match status" value="1"/>
</dbReference>
<dbReference type="PANTHER" id="PTHR30246">
    <property type="entry name" value="2-KETO-3-DEOXY-6-PHOSPHOGLUCONATE ALDOLASE"/>
    <property type="match status" value="1"/>
</dbReference>
<dbReference type="Gene3D" id="3.50.30.40">
    <property type="entry name" value="Ribonuclease E inhibitor RraA/RraA-like"/>
    <property type="match status" value="1"/>
</dbReference>
<evidence type="ECO:0000256" key="5">
    <source>
        <dbReference type="ARBA" id="ARBA00023277"/>
    </source>
</evidence>
<keyword evidence="6" id="KW-0460">Magnesium</keyword>
<dbReference type="SUPFAM" id="SSF51569">
    <property type="entry name" value="Aldolase"/>
    <property type="match status" value="1"/>
</dbReference>
<comment type="cofactor">
    <cofactor evidence="6">
        <name>Mg(2+)</name>
        <dbReference type="ChEBI" id="CHEBI:18420"/>
    </cofactor>
</comment>
<dbReference type="InterPro" id="IPR013785">
    <property type="entry name" value="Aldolase_TIM"/>
</dbReference>
<keyword evidence="5" id="KW-0119">Carbohydrate metabolism</keyword>
<comment type="subunit">
    <text evidence="3">Homotrimer.</text>
</comment>
<dbReference type="InterPro" id="IPR000887">
    <property type="entry name" value="Aldlse_KDPG_KHG"/>
</dbReference>
<evidence type="ECO:0000313" key="7">
    <source>
        <dbReference type="EMBL" id="CAE0147758.1"/>
    </source>
</evidence>
<dbReference type="Pfam" id="PF01081">
    <property type="entry name" value="Aldolase"/>
    <property type="match status" value="1"/>
</dbReference>